<dbReference type="EMBL" id="QKWP01001655">
    <property type="protein sequence ID" value="RIB07444.1"/>
    <property type="molecule type" value="Genomic_DNA"/>
</dbReference>
<feature type="transmembrane region" description="Helical" evidence="1">
    <location>
        <begin position="12"/>
        <end position="37"/>
    </location>
</feature>
<gene>
    <name evidence="2" type="ORF">C2G38_429371</name>
</gene>
<evidence type="ECO:0000256" key="1">
    <source>
        <dbReference type="SAM" id="Phobius"/>
    </source>
</evidence>
<evidence type="ECO:0000313" key="2">
    <source>
        <dbReference type="EMBL" id="RIB07444.1"/>
    </source>
</evidence>
<dbReference type="AlphaFoldDB" id="A0A397UBA2"/>
<protein>
    <submittedName>
        <fullName evidence="2">Uncharacterized protein</fullName>
    </submittedName>
</protein>
<keyword evidence="1" id="KW-0472">Membrane</keyword>
<comment type="caution">
    <text evidence="2">The sequence shown here is derived from an EMBL/GenBank/DDBJ whole genome shotgun (WGS) entry which is preliminary data.</text>
</comment>
<reference evidence="2 3" key="1">
    <citation type="submission" date="2018-06" db="EMBL/GenBank/DDBJ databases">
        <title>Comparative genomics reveals the genomic features of Rhizophagus irregularis, R. cerebriforme, R. diaphanum and Gigaspora rosea, and their symbiotic lifestyle signature.</title>
        <authorList>
            <person name="Morin E."/>
            <person name="San Clemente H."/>
            <person name="Chen E.C.H."/>
            <person name="De La Providencia I."/>
            <person name="Hainaut M."/>
            <person name="Kuo A."/>
            <person name="Kohler A."/>
            <person name="Murat C."/>
            <person name="Tang N."/>
            <person name="Roy S."/>
            <person name="Loubradou J."/>
            <person name="Henrissat B."/>
            <person name="Grigoriev I.V."/>
            <person name="Corradi N."/>
            <person name="Roux C."/>
            <person name="Martin F.M."/>
        </authorList>
    </citation>
    <scope>NUCLEOTIDE SEQUENCE [LARGE SCALE GENOMIC DNA]</scope>
    <source>
        <strain evidence="2 3">DAOM 194757</strain>
    </source>
</reference>
<evidence type="ECO:0000313" key="3">
    <source>
        <dbReference type="Proteomes" id="UP000266673"/>
    </source>
</evidence>
<sequence length="88" mass="10436">MISVRLVRRFLFFRLLVLYFLQVRVLIHFGVLISLLFCRGAMVLMYMVLFVSAVLLMNVGRLLRSLYNMLLFVNNFLLSILWLSNTFL</sequence>
<feature type="transmembrane region" description="Helical" evidence="1">
    <location>
        <begin position="66"/>
        <end position="84"/>
    </location>
</feature>
<keyword evidence="1" id="KW-0812">Transmembrane</keyword>
<name>A0A397UBA2_9GLOM</name>
<keyword evidence="3" id="KW-1185">Reference proteome</keyword>
<organism evidence="2 3">
    <name type="scientific">Gigaspora rosea</name>
    <dbReference type="NCBI Taxonomy" id="44941"/>
    <lineage>
        <taxon>Eukaryota</taxon>
        <taxon>Fungi</taxon>
        <taxon>Fungi incertae sedis</taxon>
        <taxon>Mucoromycota</taxon>
        <taxon>Glomeromycotina</taxon>
        <taxon>Glomeromycetes</taxon>
        <taxon>Diversisporales</taxon>
        <taxon>Gigasporaceae</taxon>
        <taxon>Gigaspora</taxon>
    </lineage>
</organism>
<dbReference type="Proteomes" id="UP000266673">
    <property type="component" value="Unassembled WGS sequence"/>
</dbReference>
<proteinExistence type="predicted"/>
<accession>A0A397UBA2</accession>
<keyword evidence="1" id="KW-1133">Transmembrane helix</keyword>
<feature type="transmembrane region" description="Helical" evidence="1">
    <location>
        <begin position="43"/>
        <end position="59"/>
    </location>
</feature>